<keyword evidence="9" id="KW-1185">Reference proteome</keyword>
<reference evidence="7" key="2">
    <citation type="submission" date="2020-01" db="EMBL/GenBank/DDBJ databases">
        <authorList>
            <person name="Korhonen P.K.K."/>
            <person name="Guangxu M.G."/>
            <person name="Wang T.W."/>
            <person name="Stroehlein A.J.S."/>
            <person name="Young N.D."/>
            <person name="Ang C.-S.A."/>
            <person name="Fernando D.W.F."/>
            <person name="Lu H.L."/>
            <person name="Taylor S.T."/>
            <person name="Ehtesham M.E.M."/>
            <person name="Najaraj S.H.N."/>
            <person name="Harsha G.H.G."/>
            <person name="Madugundu A.M."/>
            <person name="Renuse S.R."/>
            <person name="Holt D.H."/>
            <person name="Pandey A.P."/>
            <person name="Papenfuss A.P."/>
            <person name="Gasser R.B.G."/>
            <person name="Fischer K.F."/>
        </authorList>
    </citation>
    <scope>NUCLEOTIDE SEQUENCE</scope>
    <source>
        <strain evidence="7">SSS_KF_BRIS2020</strain>
    </source>
</reference>
<keyword evidence="2" id="KW-0285">Flavoprotein</keyword>
<comment type="cofactor">
    <cofactor evidence="1">
        <name>FAD</name>
        <dbReference type="ChEBI" id="CHEBI:57692"/>
    </cofactor>
</comment>
<dbReference type="AlphaFoldDB" id="A0A834R6J1"/>
<evidence type="ECO:0000256" key="5">
    <source>
        <dbReference type="ARBA" id="ARBA00023002"/>
    </source>
</evidence>
<reference evidence="8" key="3">
    <citation type="submission" date="2022-06" db="UniProtKB">
        <authorList>
            <consortium name="EnsemblMetazoa"/>
        </authorList>
    </citation>
    <scope>IDENTIFICATION</scope>
</reference>
<dbReference type="OMA" id="WISTAKF"/>
<evidence type="ECO:0000259" key="6">
    <source>
        <dbReference type="Pfam" id="PF21343"/>
    </source>
</evidence>
<dbReference type="Gene3D" id="2.40.110.10">
    <property type="entry name" value="Butyryl-CoA Dehydrogenase, subunit A, domain 2"/>
    <property type="match status" value="1"/>
</dbReference>
<evidence type="ECO:0000313" key="9">
    <source>
        <dbReference type="Proteomes" id="UP000070412"/>
    </source>
</evidence>
<gene>
    <name evidence="7" type="ORF">SSS_7135</name>
</gene>
<keyword evidence="4" id="KW-0809">Transit peptide</keyword>
<dbReference type="OrthoDB" id="354at2759"/>
<proteinExistence type="predicted"/>
<dbReference type="GO" id="GO:0016627">
    <property type="term" value="F:oxidoreductase activity, acting on the CH-CH group of donors"/>
    <property type="evidence" value="ECO:0007669"/>
    <property type="project" value="InterPro"/>
</dbReference>
<keyword evidence="3" id="KW-0274">FAD</keyword>
<evidence type="ECO:0000256" key="4">
    <source>
        <dbReference type="ARBA" id="ARBA00022946"/>
    </source>
</evidence>
<dbReference type="EnsemblMetazoa" id="SSS_7135s_mrna">
    <property type="protein sequence ID" value="KAF7490565.1"/>
    <property type="gene ID" value="SSS_7135"/>
</dbReference>
<name>A0A834R6J1_SARSC</name>
<accession>A0A834R6J1</accession>
<evidence type="ECO:0000256" key="1">
    <source>
        <dbReference type="ARBA" id="ARBA00001974"/>
    </source>
</evidence>
<sequence length="674" mass="78419">MFQPIYQRRLFESKILFKFIEIYQSSSFHSNFRRHITDSVHKLDSTIDSQQSLLRSFGIKNRLKKLEKYESFVFRSFFGEIDSDYLIFPNLVNSTQSKKLFSDQSDFIKKNFQNLFNDHQKLLKLGVYNLDSFSETEKTYLFEAIGASFLTSYRNSLDSSALNINQKSLIPSESIVLTDSFIRSYRDHQYFLFLVKRLIQKNSIISNSMDASTNIFIKNNFERKSSDSEIGVAIDEPNDSFLPPTHFFWISTAKFDPETDTWIMSGKKSKIIKNRYENFIVSCRIESDDQESHDQGLGLFLIPSESVRIESDGSDNYGNKFIRITFDKLKMSRKDCEILVDKTGNQILNIQSTNHLLNVAVLLGLMKQLHNDIFQFKINEKYCHNQLMRSCLAEITSLIYSIESMLYFTSSHFDIFGLDRIDLHLEALILQILGAEYCQKSIKTILFLFGPKTLSSIFSMDILNLLNGLLDSSLSNRMLLASYGLRHLGRWRFDHIVKMRLKDIYTQHNLKYKLSSNYKKKIDDRFENCKDDFKKLDELDLSLKDCCDQLRSVLQTETEIGNHLLASHGKKCIEKQISLNRFATIIISCYEMVSVISRTNAYLSDEKNRSASNFQNELSLCKLICSDAFKKVTTAKKIVYEIVDYSEERFFSNINQSNIRSNGYFPMPTFDRVL</sequence>
<dbReference type="Gene3D" id="1.20.140.10">
    <property type="entry name" value="Butyryl-CoA Dehydrogenase, subunit A, domain 3"/>
    <property type="match status" value="2"/>
</dbReference>
<organism evidence="7">
    <name type="scientific">Sarcoptes scabiei</name>
    <name type="common">Itch mite</name>
    <name type="synonym">Acarus scabiei</name>
    <dbReference type="NCBI Taxonomy" id="52283"/>
    <lineage>
        <taxon>Eukaryota</taxon>
        <taxon>Metazoa</taxon>
        <taxon>Ecdysozoa</taxon>
        <taxon>Arthropoda</taxon>
        <taxon>Chelicerata</taxon>
        <taxon>Arachnida</taxon>
        <taxon>Acari</taxon>
        <taxon>Acariformes</taxon>
        <taxon>Sarcoptiformes</taxon>
        <taxon>Astigmata</taxon>
        <taxon>Psoroptidia</taxon>
        <taxon>Sarcoptoidea</taxon>
        <taxon>Sarcoptidae</taxon>
        <taxon>Sarcoptinae</taxon>
        <taxon>Sarcoptes</taxon>
    </lineage>
</organism>
<evidence type="ECO:0000256" key="2">
    <source>
        <dbReference type="ARBA" id="ARBA00022630"/>
    </source>
</evidence>
<protein>
    <recommendedName>
        <fullName evidence="6">ACAD9/ACADV-like C-terminal domain-containing protein</fullName>
    </recommendedName>
</protein>
<dbReference type="InterPro" id="IPR046373">
    <property type="entry name" value="Acyl-CoA_Oxase/DH_mid-dom_sf"/>
</dbReference>
<reference evidence="9" key="1">
    <citation type="journal article" date="2020" name="PLoS Negl. Trop. Dis.">
        <title>High-quality nuclear genome for Sarcoptes scabiei-A critical resource for a neglected parasite.</title>
        <authorList>
            <person name="Korhonen P.K."/>
            <person name="Gasser R.B."/>
            <person name="Ma G."/>
            <person name="Wang T."/>
            <person name="Stroehlein A.J."/>
            <person name="Young N.D."/>
            <person name="Ang C.S."/>
            <person name="Fernando D.D."/>
            <person name="Lu H.C."/>
            <person name="Taylor S."/>
            <person name="Reynolds S.L."/>
            <person name="Mofiz E."/>
            <person name="Najaraj S.H."/>
            <person name="Gowda H."/>
            <person name="Madugundu A."/>
            <person name="Renuse S."/>
            <person name="Holt D."/>
            <person name="Pandey A."/>
            <person name="Papenfuss A.T."/>
            <person name="Fischer K."/>
        </authorList>
    </citation>
    <scope>NUCLEOTIDE SEQUENCE [LARGE SCALE GENOMIC DNA]</scope>
</reference>
<dbReference type="EMBL" id="WVUK01000062">
    <property type="protein sequence ID" value="KAF7490565.1"/>
    <property type="molecule type" value="Genomic_DNA"/>
</dbReference>
<dbReference type="InterPro" id="IPR049448">
    <property type="entry name" value="ACAD9/ACADV-like_C"/>
</dbReference>
<feature type="domain" description="ACAD9/ACADV-like C-terminal" evidence="6">
    <location>
        <begin position="543"/>
        <end position="638"/>
    </location>
</feature>
<evidence type="ECO:0000313" key="8">
    <source>
        <dbReference type="EnsemblMetazoa" id="KAF7490565.1"/>
    </source>
</evidence>
<dbReference type="Proteomes" id="UP000070412">
    <property type="component" value="Unassembled WGS sequence"/>
</dbReference>
<evidence type="ECO:0000256" key="3">
    <source>
        <dbReference type="ARBA" id="ARBA00022827"/>
    </source>
</evidence>
<keyword evidence="5" id="KW-0560">Oxidoreductase</keyword>
<evidence type="ECO:0000313" key="7">
    <source>
        <dbReference type="EMBL" id="KAF7490565.1"/>
    </source>
</evidence>
<dbReference type="Pfam" id="PF21343">
    <property type="entry name" value="ACAD9-ACADV_C"/>
    <property type="match status" value="1"/>
</dbReference>